<dbReference type="PANTHER" id="PTHR35046">
    <property type="entry name" value="ZINC KNUCKLE (CCHC-TYPE) FAMILY PROTEIN"/>
    <property type="match status" value="1"/>
</dbReference>
<accession>A0A1S3TSL5</accession>
<feature type="region of interest" description="Disordered" evidence="1">
    <location>
        <begin position="339"/>
        <end position="359"/>
    </location>
</feature>
<reference evidence="4" key="2">
    <citation type="submission" date="2025-08" db="UniProtKB">
        <authorList>
            <consortium name="RefSeq"/>
        </authorList>
    </citation>
    <scope>IDENTIFICATION</scope>
    <source>
        <tissue evidence="4">Leaf</tissue>
    </source>
</reference>
<protein>
    <submittedName>
        <fullName evidence="4">Uncharacterized protein LOC106758342</fullName>
    </submittedName>
</protein>
<dbReference type="GeneID" id="106758342"/>
<feature type="region of interest" description="Disordered" evidence="1">
    <location>
        <begin position="283"/>
        <end position="307"/>
    </location>
</feature>
<reference evidence="3" key="1">
    <citation type="journal article" date="2014" name="Nat. Commun.">
        <title>Genome sequence of mungbean and insights into evolution within Vigna species.</title>
        <authorList>
            <person name="Kang Y.J."/>
            <person name="Kim S.K."/>
            <person name="Kim M.Y."/>
            <person name="Lestari P."/>
            <person name="Kim K.H."/>
            <person name="Ha B.K."/>
            <person name="Jun T.H."/>
            <person name="Hwang W.J."/>
            <person name="Lee T."/>
            <person name="Lee J."/>
            <person name="Shim S."/>
            <person name="Yoon M.Y."/>
            <person name="Jang Y.E."/>
            <person name="Han K.S."/>
            <person name="Taeprayoon P."/>
            <person name="Yoon N."/>
            <person name="Somta P."/>
            <person name="Tanya P."/>
            <person name="Kim K.S."/>
            <person name="Gwag J.G."/>
            <person name="Moon J.K."/>
            <person name="Lee Y.H."/>
            <person name="Park B.S."/>
            <person name="Bombarely A."/>
            <person name="Doyle J.J."/>
            <person name="Jackson S.A."/>
            <person name="Schafleitner R."/>
            <person name="Srinives P."/>
            <person name="Varshney R.K."/>
            <person name="Lee S.H."/>
        </authorList>
    </citation>
    <scope>NUCLEOTIDE SEQUENCE [LARGE SCALE GENOMIC DNA]</scope>
    <source>
        <strain evidence="3">cv. VC1973A</strain>
    </source>
</reference>
<dbReference type="Gene3D" id="2.40.70.10">
    <property type="entry name" value="Acid Proteases"/>
    <property type="match status" value="1"/>
</dbReference>
<proteinExistence type="predicted"/>
<feature type="region of interest" description="Disordered" evidence="1">
    <location>
        <begin position="1"/>
        <end position="24"/>
    </location>
</feature>
<name>A0A1S3TSL5_VIGRR</name>
<evidence type="ECO:0000313" key="3">
    <source>
        <dbReference type="Proteomes" id="UP000087766"/>
    </source>
</evidence>
<feature type="compositionally biased region" description="Polar residues" evidence="1">
    <location>
        <begin position="1"/>
        <end position="13"/>
    </location>
</feature>
<feature type="compositionally biased region" description="Basic and acidic residues" evidence="1">
    <location>
        <begin position="39"/>
        <end position="66"/>
    </location>
</feature>
<keyword evidence="3" id="KW-1185">Reference proteome</keyword>
<dbReference type="InterPro" id="IPR005162">
    <property type="entry name" value="Retrotrans_gag_dom"/>
</dbReference>
<dbReference type="AlphaFoldDB" id="A0A1S3TSL5"/>
<dbReference type="InterPro" id="IPR021109">
    <property type="entry name" value="Peptidase_aspartic_dom_sf"/>
</dbReference>
<sequence>MSAGSSRASSNEASPYGSPSRKFDLMKALQQMQHQLDAISKRLDTEAKAKGKQPHGHDHGSAKKKQESRIVNVYLPLPKLHLPPMDQGLTLPKLNFPTFTGEAEPSIFLDWIAKVEHIFDLYSVEGHLRAKLVCLALEGYAKQWLRRRNLTMTSPTSTWEHFRDILYEHFVPSYYHRDLLIKLQRLTQDRQSVKEYARELEVLLHRTNLKENNHEKIVRFISGLNSNIQDIIEFHDDETLDVVVHRAMKVEKKLLKKEAYHNKFFKSSRDVFYKSSSSKDKTTDVSKEAINKASSNHSSSPPKSPSRPSHIKCFKCLGHGHIASACLNKRAMCIRGEEVVTDDSPPSSPSHISHSPSSSWEDEYKVPFDGNLLVIRRLLGQVHKDCDTTQRENIFHTRCLIASRVCSMIIDEGSCTNVASSRIVEKLKLPTIAYAKPYKLQWLSEEGEILVNKQVHISFSIGKYQDEVLCDVVPMEATHILLGRPWQFDRNVQHDDLTNRMSFTYQGHKVVLKPLTPKEIHEDHLIMKFKRGEKKEKVKLNCLISHIEVNI</sequence>
<dbReference type="RefSeq" id="XP_014496763.1">
    <property type="nucleotide sequence ID" value="XM_014641277.1"/>
</dbReference>
<evidence type="ECO:0000313" key="4">
    <source>
        <dbReference type="RefSeq" id="XP_014496763.1"/>
    </source>
</evidence>
<evidence type="ECO:0000256" key="1">
    <source>
        <dbReference type="SAM" id="MobiDB-lite"/>
    </source>
</evidence>
<dbReference type="OrthoDB" id="1731207at2759"/>
<feature type="domain" description="Retrotransposon gag" evidence="2">
    <location>
        <begin position="132"/>
        <end position="225"/>
    </location>
</feature>
<dbReference type="PANTHER" id="PTHR35046:SF9">
    <property type="entry name" value="RNA-DIRECTED DNA POLYMERASE"/>
    <property type="match status" value="1"/>
</dbReference>
<dbReference type="KEGG" id="vra:106758342"/>
<feature type="region of interest" description="Disordered" evidence="1">
    <location>
        <begin position="38"/>
        <end position="66"/>
    </location>
</feature>
<feature type="compositionally biased region" description="Low complexity" evidence="1">
    <location>
        <begin position="349"/>
        <end position="359"/>
    </location>
</feature>
<dbReference type="Proteomes" id="UP000087766">
    <property type="component" value="Chromosome 1"/>
</dbReference>
<dbReference type="Pfam" id="PF03732">
    <property type="entry name" value="Retrotrans_gag"/>
    <property type="match status" value="1"/>
</dbReference>
<evidence type="ECO:0000259" key="2">
    <source>
        <dbReference type="Pfam" id="PF03732"/>
    </source>
</evidence>
<organism evidence="3 4">
    <name type="scientific">Vigna radiata var. radiata</name>
    <name type="common">Mung bean</name>
    <name type="synonym">Phaseolus aureus</name>
    <dbReference type="NCBI Taxonomy" id="3916"/>
    <lineage>
        <taxon>Eukaryota</taxon>
        <taxon>Viridiplantae</taxon>
        <taxon>Streptophyta</taxon>
        <taxon>Embryophyta</taxon>
        <taxon>Tracheophyta</taxon>
        <taxon>Spermatophyta</taxon>
        <taxon>Magnoliopsida</taxon>
        <taxon>eudicotyledons</taxon>
        <taxon>Gunneridae</taxon>
        <taxon>Pentapetalae</taxon>
        <taxon>rosids</taxon>
        <taxon>fabids</taxon>
        <taxon>Fabales</taxon>
        <taxon>Fabaceae</taxon>
        <taxon>Papilionoideae</taxon>
        <taxon>50 kb inversion clade</taxon>
        <taxon>NPAAA clade</taxon>
        <taxon>indigoferoid/millettioid clade</taxon>
        <taxon>Phaseoleae</taxon>
        <taxon>Vigna</taxon>
    </lineage>
</organism>
<dbReference type="CDD" id="cd00303">
    <property type="entry name" value="retropepsin_like"/>
    <property type="match status" value="1"/>
</dbReference>
<gene>
    <name evidence="4" type="primary">LOC106758342</name>
</gene>